<accession>A0A4D7CC69</accession>
<dbReference type="EMBL" id="CP039704">
    <property type="protein sequence ID" value="QCI79802.1"/>
    <property type="molecule type" value="Genomic_DNA"/>
</dbReference>
<gene>
    <name evidence="1" type="ORF">E6W36_10400</name>
</gene>
<dbReference type="Proteomes" id="UP000298714">
    <property type="component" value="Chromosome"/>
</dbReference>
<sequence>MTLDYAEEMPDAIMEFVGWYPRTYQEHFQASGFRDSDLLIAAFELTPPIIRSRFNALVRELNIIVLSGLTSLQSVLRADPQAPVGPAAAVLAREMREHVMQLAALINGPRSAEQQSTVDEIFDAGDRRLRRYPPAGRSRKTSTPCSLTPVAPLRTISTPCSTDINISLSVPG</sequence>
<dbReference type="AlphaFoldDB" id="A0A4D7CC69"/>
<reference evidence="2" key="1">
    <citation type="submission" date="2019-04" db="EMBL/GenBank/DDBJ databases">
        <title>Complete genome sequence of Sphingomonas sp. W1-2-3.</title>
        <authorList>
            <person name="Im W.T."/>
        </authorList>
    </citation>
    <scope>NUCLEOTIDE SEQUENCE [LARGE SCALE GENOMIC DNA]</scope>
    <source>
        <strain evidence="2">W1-2-3</strain>
    </source>
</reference>
<evidence type="ECO:0000313" key="2">
    <source>
        <dbReference type="Proteomes" id="UP000298714"/>
    </source>
</evidence>
<dbReference type="KEGG" id="hgn:E6W36_10400"/>
<proteinExistence type="predicted"/>
<organism evidence="1 2">
    <name type="scientific">Hankyongella ginsenosidimutans</name>
    <dbReference type="NCBI Taxonomy" id="1763828"/>
    <lineage>
        <taxon>Bacteria</taxon>
        <taxon>Pseudomonadati</taxon>
        <taxon>Pseudomonadota</taxon>
        <taxon>Alphaproteobacteria</taxon>
        <taxon>Sphingomonadales</taxon>
        <taxon>Sphingomonadaceae</taxon>
        <taxon>Hankyongella</taxon>
    </lineage>
</organism>
<name>A0A4D7CC69_9SPHN</name>
<evidence type="ECO:0000313" key="1">
    <source>
        <dbReference type="EMBL" id="QCI79802.1"/>
    </source>
</evidence>
<dbReference type="RefSeq" id="WP_222872625.1">
    <property type="nucleotide sequence ID" value="NZ_CP039704.1"/>
</dbReference>
<protein>
    <submittedName>
        <fullName evidence="1">Uncharacterized protein</fullName>
    </submittedName>
</protein>
<keyword evidence="2" id="KW-1185">Reference proteome</keyword>